<keyword evidence="2" id="KW-1185">Reference proteome</keyword>
<evidence type="ECO:0000313" key="1">
    <source>
        <dbReference type="EMBL" id="KAI9450406.1"/>
    </source>
</evidence>
<proteinExistence type="predicted"/>
<sequence length="329" mass="33784">MTGNIEYPRRERAPMRSWTQAQRGVLKPVRGEGDTKACLSFQRGFRPDTSCGVEILTIPSQTFLSELQPCARGLVTMPEYIGHVVVVAAAVDAKAVAVARARAVVREGGSAWGGLHGGGVCCLAVAVGRSSPLQVVAADVGSDAMVGKQGRGGKHEFIGISVGVTAEMDGVGATMEGVAVDREGMAVGNAGINAETTNDKGVTEAATVMIVGKAGAVMMVDKAKMVVVCGAEAMAATGDTKGVGAGRAEMGGCRCSGGHGRGGWGMWDEGKGDWRRGMSGRCGGDGGNIVGGGGEGVCMWVCETAGGDMTYPVKNWFQPVILQFWLGLV</sequence>
<evidence type="ECO:0000313" key="2">
    <source>
        <dbReference type="Proteomes" id="UP001207468"/>
    </source>
</evidence>
<protein>
    <submittedName>
        <fullName evidence="1">Uncharacterized protein</fullName>
    </submittedName>
</protein>
<gene>
    <name evidence="1" type="ORF">F5148DRAFT_1152822</name>
</gene>
<reference evidence="1" key="1">
    <citation type="submission" date="2021-03" db="EMBL/GenBank/DDBJ databases">
        <title>Evolutionary priming and transition to the ectomycorrhizal habit in an iconic lineage of mushroom-forming fungi: is preadaptation a requirement?</title>
        <authorList>
            <consortium name="DOE Joint Genome Institute"/>
            <person name="Looney B.P."/>
            <person name="Miyauchi S."/>
            <person name="Morin E."/>
            <person name="Drula E."/>
            <person name="Courty P.E."/>
            <person name="Chicoki N."/>
            <person name="Fauchery L."/>
            <person name="Kohler A."/>
            <person name="Kuo A."/>
            <person name="LaButti K."/>
            <person name="Pangilinan J."/>
            <person name="Lipzen A."/>
            <person name="Riley R."/>
            <person name="Andreopoulos W."/>
            <person name="He G."/>
            <person name="Johnson J."/>
            <person name="Barry K.W."/>
            <person name="Grigoriev I.V."/>
            <person name="Nagy L."/>
            <person name="Hibbett D."/>
            <person name="Henrissat B."/>
            <person name="Matheny P.B."/>
            <person name="Labbe J."/>
            <person name="Martin A.F."/>
        </authorList>
    </citation>
    <scope>NUCLEOTIDE SEQUENCE</scope>
    <source>
        <strain evidence="1">BPL698</strain>
    </source>
</reference>
<organism evidence="1 2">
    <name type="scientific">Russula earlei</name>
    <dbReference type="NCBI Taxonomy" id="71964"/>
    <lineage>
        <taxon>Eukaryota</taxon>
        <taxon>Fungi</taxon>
        <taxon>Dikarya</taxon>
        <taxon>Basidiomycota</taxon>
        <taxon>Agaricomycotina</taxon>
        <taxon>Agaricomycetes</taxon>
        <taxon>Russulales</taxon>
        <taxon>Russulaceae</taxon>
        <taxon>Russula</taxon>
    </lineage>
</organism>
<name>A0ACC0TV40_9AGAM</name>
<accession>A0ACC0TV40</accession>
<dbReference type="Proteomes" id="UP001207468">
    <property type="component" value="Unassembled WGS sequence"/>
</dbReference>
<dbReference type="EMBL" id="JAGFNK010000435">
    <property type="protein sequence ID" value="KAI9450406.1"/>
    <property type="molecule type" value="Genomic_DNA"/>
</dbReference>
<comment type="caution">
    <text evidence="1">The sequence shown here is derived from an EMBL/GenBank/DDBJ whole genome shotgun (WGS) entry which is preliminary data.</text>
</comment>